<proteinExistence type="inferred from homology"/>
<dbReference type="GO" id="GO:0051539">
    <property type="term" value="F:4 iron, 4 sulfur cluster binding"/>
    <property type="evidence" value="ECO:0007669"/>
    <property type="project" value="UniProtKB-UniRule"/>
</dbReference>
<dbReference type="Pfam" id="PF04104">
    <property type="entry name" value="DNA_primase_lrg"/>
    <property type="match status" value="1"/>
</dbReference>
<evidence type="ECO:0000256" key="3">
    <source>
        <dbReference type="ARBA" id="ARBA00022705"/>
    </source>
</evidence>
<evidence type="ECO:0000256" key="4">
    <source>
        <dbReference type="ARBA" id="ARBA00022723"/>
    </source>
</evidence>
<dbReference type="Pfam" id="PF26466">
    <property type="entry name" value="DNA_primase_lrg_N"/>
    <property type="match status" value="1"/>
</dbReference>
<keyword evidence="11" id="KW-1185">Reference proteome</keyword>
<dbReference type="GO" id="GO:0006269">
    <property type="term" value="P:DNA replication, synthesis of primer"/>
    <property type="evidence" value="ECO:0007669"/>
    <property type="project" value="UniProtKB-UniRule"/>
</dbReference>
<evidence type="ECO:0000256" key="2">
    <source>
        <dbReference type="ARBA" id="ARBA00022515"/>
    </source>
</evidence>
<accession>A0A2Z2MLK7</accession>
<comment type="subunit">
    <text evidence="7">Heterodimer of a small subunit (PriS) and a large subunit (PriL).</text>
</comment>
<organism evidence="10 11">
    <name type="scientific">Thermococcus siculi</name>
    <dbReference type="NCBI Taxonomy" id="72803"/>
    <lineage>
        <taxon>Archaea</taxon>
        <taxon>Methanobacteriati</taxon>
        <taxon>Methanobacteriota</taxon>
        <taxon>Thermococci</taxon>
        <taxon>Thermococcales</taxon>
        <taxon>Thermococcaceae</taxon>
        <taxon>Thermococcus</taxon>
    </lineage>
</organism>
<feature type="binding site" evidence="7">
    <location>
        <position position="353"/>
    </location>
    <ligand>
        <name>[4Fe-4S] cluster</name>
        <dbReference type="ChEBI" id="CHEBI:49883"/>
    </ligand>
</feature>
<feature type="binding site" evidence="7">
    <location>
        <position position="364"/>
    </location>
    <ligand>
        <name>[4Fe-4S] cluster</name>
        <dbReference type="ChEBI" id="CHEBI:49883"/>
    </ligand>
</feature>
<keyword evidence="1 7" id="KW-0004">4Fe-4S</keyword>
<evidence type="ECO:0000256" key="5">
    <source>
        <dbReference type="ARBA" id="ARBA00023004"/>
    </source>
</evidence>
<feature type="binding site" evidence="7">
    <location>
        <position position="244"/>
    </location>
    <ligand>
        <name>[4Fe-4S] cluster</name>
        <dbReference type="ChEBI" id="CHEBI:49883"/>
    </ligand>
</feature>
<dbReference type="EMBL" id="CP015103">
    <property type="protein sequence ID" value="ASJ08301.1"/>
    <property type="molecule type" value="Genomic_DNA"/>
</dbReference>
<feature type="domain" description="DNA primase large subunit C-terminal" evidence="9">
    <location>
        <begin position="236"/>
        <end position="376"/>
    </location>
</feature>
<evidence type="ECO:0000256" key="1">
    <source>
        <dbReference type="ARBA" id="ARBA00022485"/>
    </source>
</evidence>
<reference evidence="10 11" key="1">
    <citation type="submission" date="2016-04" db="EMBL/GenBank/DDBJ databases">
        <title>Complete genome sequence of Thermococcus siculi type strain RG-20.</title>
        <authorList>
            <person name="Oger P.M."/>
        </authorList>
    </citation>
    <scope>NUCLEOTIDE SEQUENCE [LARGE SCALE GENOMIC DNA]</scope>
    <source>
        <strain evidence="10 11">RG-20</strain>
    </source>
</reference>
<dbReference type="RefSeq" id="WP_088855541.1">
    <property type="nucleotide sequence ID" value="NZ_CP015103.1"/>
</dbReference>
<dbReference type="InterPro" id="IPR058560">
    <property type="entry name" value="DNA_primase_C"/>
</dbReference>
<dbReference type="GO" id="GO:0046872">
    <property type="term" value="F:metal ion binding"/>
    <property type="evidence" value="ECO:0007669"/>
    <property type="project" value="UniProtKB-KW"/>
</dbReference>
<dbReference type="Proteomes" id="UP000250125">
    <property type="component" value="Chromosome"/>
</dbReference>
<feature type="binding site" evidence="7">
    <location>
        <position position="370"/>
    </location>
    <ligand>
        <name>[4Fe-4S] cluster</name>
        <dbReference type="ChEBI" id="CHEBI:49883"/>
    </ligand>
</feature>
<feature type="region of interest" description="Disordered" evidence="8">
    <location>
        <begin position="391"/>
        <end position="414"/>
    </location>
</feature>
<dbReference type="GO" id="GO:0003899">
    <property type="term" value="F:DNA-directed RNA polymerase activity"/>
    <property type="evidence" value="ECO:0007669"/>
    <property type="project" value="InterPro"/>
</dbReference>
<dbReference type="AlphaFoldDB" id="A0A2Z2MLK7"/>
<dbReference type="Gene3D" id="1.20.930.50">
    <property type="match status" value="1"/>
</dbReference>
<dbReference type="OrthoDB" id="46081at2157"/>
<dbReference type="HAMAP" id="MF_00701">
    <property type="entry name" value="DNA_primase_lrg_arc"/>
    <property type="match status" value="1"/>
</dbReference>
<sequence>MLDPFGREARKIVKDEFGGITELLMVIPSYVGIDAALERVRWINSGEVPKGILELDDVRDLLTFYALLGALAFSPYGLEMELVKEASLGIYSLKIETAETMEGTSVPLEAVRGDYIPPRDRAILERTHHTELSPEEKKNLRLEYRIHLSKFLELWDGSLKEVYIRKGYAYLTRGQAVELWKRAFERNFDRAVNLLYEVRDELPGYYFRLYEELGKIAREHFKERLEKMGRAEAQPLRFDLFPPCVKMALGGVPAGLRNYAITVLLTSFLSYARICPNPPRRDVRIRDCVQDLSVVEKEIMPIIIEAGNRCSPPLFEDQPHEIKNIWYHLGFGLTDKPTLEDSGNSPWYFPPNCSKIRANAPELCKPDRDCRNIKNPLTYYLRKLYLENRKRKENEQAEGAENEGKGAGMEGEGK</sequence>
<feature type="compositionally biased region" description="Gly residues" evidence="8">
    <location>
        <begin position="405"/>
        <end position="414"/>
    </location>
</feature>
<dbReference type="KEGG" id="tsl:A3L11_03275"/>
<dbReference type="InterPro" id="IPR023642">
    <property type="entry name" value="DNA_primase_lsu_PriL"/>
</dbReference>
<dbReference type="GO" id="GO:1990077">
    <property type="term" value="C:primosome complex"/>
    <property type="evidence" value="ECO:0007669"/>
    <property type="project" value="UniProtKB-KW"/>
</dbReference>
<dbReference type="SUPFAM" id="SSF140914">
    <property type="entry name" value="PriB N-terminal domain-like"/>
    <property type="match status" value="1"/>
</dbReference>
<evidence type="ECO:0000256" key="8">
    <source>
        <dbReference type="SAM" id="MobiDB-lite"/>
    </source>
</evidence>
<protein>
    <recommendedName>
        <fullName evidence="7">DNA primase large subunit PriL</fullName>
    </recommendedName>
</protein>
<evidence type="ECO:0000256" key="6">
    <source>
        <dbReference type="ARBA" id="ARBA00023014"/>
    </source>
</evidence>
<keyword evidence="4 7" id="KW-0479">Metal-binding</keyword>
<keyword evidence="2 7" id="KW-0639">Primosome</keyword>
<comment type="cofactor">
    <cofactor evidence="7">
        <name>[4Fe-4S] cluster</name>
        <dbReference type="ChEBI" id="CHEBI:49883"/>
    </cofactor>
    <text evidence="7">Binds 1 [4Fe-4S] cluster.</text>
</comment>
<evidence type="ECO:0000259" key="9">
    <source>
        <dbReference type="Pfam" id="PF04104"/>
    </source>
</evidence>
<comment type="similarity">
    <text evidence="7">Belongs to the eukaryotic-type primase large subunit family.</text>
</comment>
<evidence type="ECO:0000256" key="7">
    <source>
        <dbReference type="HAMAP-Rule" id="MF_00701"/>
    </source>
</evidence>
<evidence type="ECO:0000313" key="10">
    <source>
        <dbReference type="EMBL" id="ASJ08301.1"/>
    </source>
</evidence>
<evidence type="ECO:0000313" key="11">
    <source>
        <dbReference type="Proteomes" id="UP000250125"/>
    </source>
</evidence>
<comment type="function">
    <text evidence="7">Regulatory subunit of DNA primase, an RNA polymerase that catalyzes the synthesis of short RNA molecules used as primers for DNA polymerase during DNA replication. Stabilizes and modulates the activity of the small subunit, increasing the rate of DNA synthesis, and conferring RNA synthesis capability. The DNA polymerase activity may enable DNA primase to also catalyze primer extension after primer synthesis. May also play a role in DNA repair.</text>
</comment>
<dbReference type="GeneID" id="33317227"/>
<keyword evidence="6 7" id="KW-0411">Iron-sulfur</keyword>
<keyword evidence="3 7" id="KW-0235">DNA replication</keyword>
<name>A0A2Z2MLK7_9EURY</name>
<gene>
    <name evidence="7" type="primary">priL</name>
    <name evidence="10" type="ORF">A3L11_03275</name>
</gene>
<dbReference type="CDD" id="cd06560">
    <property type="entry name" value="PriL"/>
    <property type="match status" value="1"/>
</dbReference>
<keyword evidence="5 7" id="KW-0408">Iron</keyword>
<dbReference type="NCBIfam" id="NF003051">
    <property type="entry name" value="PRK03968.1"/>
    <property type="match status" value="1"/>
</dbReference>
<dbReference type="Gene3D" id="3.30.200.260">
    <property type="match status" value="1"/>
</dbReference>